<evidence type="ECO:0000256" key="2">
    <source>
        <dbReference type="ARBA" id="ARBA00023002"/>
    </source>
</evidence>
<reference evidence="5" key="1">
    <citation type="journal article" date="2019" name="Int. J. Syst. Evol. Microbiol.">
        <title>The Global Catalogue of Microorganisms (GCM) 10K type strain sequencing project: providing services to taxonomists for standard genome sequencing and annotation.</title>
        <authorList>
            <consortium name="The Broad Institute Genomics Platform"/>
            <consortium name="The Broad Institute Genome Sequencing Center for Infectious Disease"/>
            <person name="Wu L."/>
            <person name="Ma J."/>
        </authorList>
    </citation>
    <scope>NUCLEOTIDE SEQUENCE [LARGE SCALE GENOMIC DNA]</scope>
    <source>
        <strain evidence="5">JCM 16021</strain>
    </source>
</reference>
<dbReference type="SMART" id="SM00903">
    <property type="entry name" value="Flavin_Reduct"/>
    <property type="match status" value="1"/>
</dbReference>
<comment type="similarity">
    <text evidence="1">Belongs to the non-flavoprotein flavin reductase family.</text>
</comment>
<dbReference type="EMBL" id="BAAAQQ010000013">
    <property type="protein sequence ID" value="GAA2130463.1"/>
    <property type="molecule type" value="Genomic_DNA"/>
</dbReference>
<name>A0ABP5KH63_9ACTN</name>
<dbReference type="Gene3D" id="2.30.110.10">
    <property type="entry name" value="Electron Transport, Fmn-binding Protein, Chain A"/>
    <property type="match status" value="1"/>
</dbReference>
<organism evidence="4 5">
    <name type="scientific">Nocardioides bigeumensis</name>
    <dbReference type="NCBI Taxonomy" id="433657"/>
    <lineage>
        <taxon>Bacteria</taxon>
        <taxon>Bacillati</taxon>
        <taxon>Actinomycetota</taxon>
        <taxon>Actinomycetes</taxon>
        <taxon>Propionibacteriales</taxon>
        <taxon>Nocardioidaceae</taxon>
        <taxon>Nocardioides</taxon>
    </lineage>
</organism>
<evidence type="ECO:0000313" key="5">
    <source>
        <dbReference type="Proteomes" id="UP001500575"/>
    </source>
</evidence>
<dbReference type="Proteomes" id="UP001500575">
    <property type="component" value="Unassembled WGS sequence"/>
</dbReference>
<keyword evidence="2" id="KW-0560">Oxidoreductase</keyword>
<dbReference type="PANTHER" id="PTHR30466:SF11">
    <property type="entry name" value="FLAVIN-DEPENDENT MONOOXYGENASE, REDUCTASE SUBUNIT HSAB"/>
    <property type="match status" value="1"/>
</dbReference>
<dbReference type="InterPro" id="IPR002563">
    <property type="entry name" value="Flavin_Rdtase-like_dom"/>
</dbReference>
<dbReference type="InterPro" id="IPR050268">
    <property type="entry name" value="NADH-dep_flavin_reductase"/>
</dbReference>
<keyword evidence="5" id="KW-1185">Reference proteome</keyword>
<comment type="caution">
    <text evidence="4">The sequence shown here is derived from an EMBL/GenBank/DDBJ whole genome shotgun (WGS) entry which is preliminary data.</text>
</comment>
<evidence type="ECO:0000259" key="3">
    <source>
        <dbReference type="SMART" id="SM00903"/>
    </source>
</evidence>
<dbReference type="InterPro" id="IPR012349">
    <property type="entry name" value="Split_barrel_FMN-bd"/>
</dbReference>
<proteinExistence type="inferred from homology"/>
<evidence type="ECO:0000313" key="4">
    <source>
        <dbReference type="EMBL" id="GAA2130463.1"/>
    </source>
</evidence>
<dbReference type="SUPFAM" id="SSF50475">
    <property type="entry name" value="FMN-binding split barrel"/>
    <property type="match status" value="1"/>
</dbReference>
<dbReference type="RefSeq" id="WP_344304917.1">
    <property type="nucleotide sequence ID" value="NZ_BAAAQQ010000013.1"/>
</dbReference>
<sequence length="187" mass="19953">MTANLTERVPAGVVAAAQRQPIAGTTVASGESFRAVFGTFPTGVTIVTCSDHMGLPVGMTVSAVTALSLDPPQLLVCLQRGKYTLDAICESGRFGVNFLCDDQSLLSARFASNRFDKFTGVSWTPGYHTGAPRLDGVLAFAECVVQDIVESGDHQIVIGTMVAGRSREGSALVYWNRAYHRLVRQVG</sequence>
<accession>A0ABP5KH63</accession>
<gene>
    <name evidence="4" type="ORF">GCM10009843_33120</name>
</gene>
<dbReference type="Pfam" id="PF01613">
    <property type="entry name" value="Flavin_Reduct"/>
    <property type="match status" value="1"/>
</dbReference>
<evidence type="ECO:0000256" key="1">
    <source>
        <dbReference type="ARBA" id="ARBA00008898"/>
    </source>
</evidence>
<protein>
    <recommendedName>
        <fullName evidence="3">Flavin reductase like domain-containing protein</fullName>
    </recommendedName>
</protein>
<dbReference type="PANTHER" id="PTHR30466">
    <property type="entry name" value="FLAVIN REDUCTASE"/>
    <property type="match status" value="1"/>
</dbReference>
<feature type="domain" description="Flavin reductase like" evidence="3">
    <location>
        <begin position="37"/>
        <end position="181"/>
    </location>
</feature>